<feature type="region of interest" description="Disordered" evidence="1">
    <location>
        <begin position="107"/>
        <end position="126"/>
    </location>
</feature>
<organism evidence="2">
    <name type="scientific">Salix viminalis</name>
    <name type="common">Common osier</name>
    <name type="synonym">Basket willow</name>
    <dbReference type="NCBI Taxonomy" id="40686"/>
    <lineage>
        <taxon>Eukaryota</taxon>
        <taxon>Viridiplantae</taxon>
        <taxon>Streptophyta</taxon>
        <taxon>Embryophyta</taxon>
        <taxon>Tracheophyta</taxon>
        <taxon>Spermatophyta</taxon>
        <taxon>Magnoliopsida</taxon>
        <taxon>eudicotyledons</taxon>
        <taxon>Gunneridae</taxon>
        <taxon>Pentapetalae</taxon>
        <taxon>rosids</taxon>
        <taxon>fabids</taxon>
        <taxon>Malpighiales</taxon>
        <taxon>Salicaceae</taxon>
        <taxon>Saliceae</taxon>
        <taxon>Salix</taxon>
    </lineage>
</organism>
<protein>
    <submittedName>
        <fullName evidence="2">Uncharacterized protein</fullName>
    </submittedName>
</protein>
<name>A0A6N2LSL1_SALVM</name>
<accession>A0A6N2LSL1</accession>
<proteinExistence type="predicted"/>
<reference evidence="2" key="1">
    <citation type="submission" date="2019-03" db="EMBL/GenBank/DDBJ databases">
        <authorList>
            <person name="Mank J."/>
            <person name="Almeida P."/>
        </authorList>
    </citation>
    <scope>NUCLEOTIDE SEQUENCE</scope>
    <source>
        <strain evidence="2">78183</strain>
    </source>
</reference>
<dbReference type="EMBL" id="CAADRP010001446">
    <property type="protein sequence ID" value="VFU38546.1"/>
    <property type="molecule type" value="Genomic_DNA"/>
</dbReference>
<feature type="compositionally biased region" description="Polar residues" evidence="1">
    <location>
        <begin position="115"/>
        <end position="126"/>
    </location>
</feature>
<dbReference type="AlphaFoldDB" id="A0A6N2LSL1"/>
<sequence length="126" mass="14467">MDQKDILTIITMAHKTQNALSLYQKEEIVLCMENQNLLHVGILIPAKATMVEYFPLYGGTEKIQFVVDTGYAKDHKMLFRNYLLDVSSALQFFFLKITHSDFVDSGEKGEPRFPESTSFRGSYFLT</sequence>
<evidence type="ECO:0000256" key="1">
    <source>
        <dbReference type="SAM" id="MobiDB-lite"/>
    </source>
</evidence>
<evidence type="ECO:0000313" key="2">
    <source>
        <dbReference type="EMBL" id="VFU38546.1"/>
    </source>
</evidence>
<gene>
    <name evidence="2" type="ORF">SVIM_LOCUS211085</name>
</gene>